<proteinExistence type="predicted"/>
<comment type="caution">
    <text evidence="1">The sequence shown here is derived from an EMBL/GenBank/DDBJ whole genome shotgun (WGS) entry which is preliminary data.</text>
</comment>
<dbReference type="EMBL" id="JAGSXH010000046">
    <property type="protein sequence ID" value="MBS2964291.1"/>
    <property type="molecule type" value="Genomic_DNA"/>
</dbReference>
<evidence type="ECO:0000313" key="2">
    <source>
        <dbReference type="Proteomes" id="UP000677913"/>
    </source>
</evidence>
<accession>A0A8J7WL10</accession>
<reference evidence="1" key="1">
    <citation type="submission" date="2021-04" db="EMBL/GenBank/DDBJ databases">
        <title>Genome based classification of Actinospica acidithermotolerans sp. nov., an actinobacterium isolated from an Indonesian hot spring.</title>
        <authorList>
            <person name="Kusuma A.B."/>
            <person name="Putra K.E."/>
            <person name="Nafisah S."/>
            <person name="Loh J."/>
            <person name="Nouioui I."/>
            <person name="Goodfellow M."/>
        </authorList>
    </citation>
    <scope>NUCLEOTIDE SEQUENCE</scope>
    <source>
        <strain evidence="1">DSM 45618</strain>
    </source>
</reference>
<sequence length="107" mass="12002">MRAGGFTAVSRRFRATRKIQRRVDIPADPTVDGLEEKWARRWDECAVYAFDRTQPRERIFSINNVAAVPCAHSRISLLGPPATGRGVVDAARIHRRGFALSRVGERG</sequence>
<dbReference type="RefSeq" id="WP_211468656.1">
    <property type="nucleotide sequence ID" value="NZ_JAGSXH010000046.1"/>
</dbReference>
<dbReference type="Proteomes" id="UP000677913">
    <property type="component" value="Unassembled WGS sequence"/>
</dbReference>
<organism evidence="1 2">
    <name type="scientific">Actinocrinis puniceicyclus</name>
    <dbReference type="NCBI Taxonomy" id="977794"/>
    <lineage>
        <taxon>Bacteria</taxon>
        <taxon>Bacillati</taxon>
        <taxon>Actinomycetota</taxon>
        <taxon>Actinomycetes</taxon>
        <taxon>Catenulisporales</taxon>
        <taxon>Actinospicaceae</taxon>
        <taxon>Actinocrinis</taxon>
    </lineage>
</organism>
<dbReference type="AlphaFoldDB" id="A0A8J7WL10"/>
<keyword evidence="2" id="KW-1185">Reference proteome</keyword>
<gene>
    <name evidence="1" type="ORF">KGA66_14620</name>
</gene>
<name>A0A8J7WL10_9ACTN</name>
<protein>
    <submittedName>
        <fullName evidence="1">Uncharacterized protein</fullName>
    </submittedName>
</protein>
<evidence type="ECO:0000313" key="1">
    <source>
        <dbReference type="EMBL" id="MBS2964291.1"/>
    </source>
</evidence>